<evidence type="ECO:0000313" key="10">
    <source>
        <dbReference type="Proteomes" id="UP001597273"/>
    </source>
</evidence>
<dbReference type="InterPro" id="IPR014756">
    <property type="entry name" value="Ig_E-set"/>
</dbReference>
<dbReference type="Proteomes" id="UP001597273">
    <property type="component" value="Unassembled WGS sequence"/>
</dbReference>
<feature type="signal peptide" evidence="7">
    <location>
        <begin position="1"/>
        <end position="21"/>
    </location>
</feature>
<feature type="transmembrane region" description="Helical" evidence="6">
    <location>
        <begin position="171"/>
        <end position="192"/>
    </location>
</feature>
<name>A0ABW4QJC5_9BACL</name>
<dbReference type="Gene3D" id="2.60.40.1220">
    <property type="match status" value="1"/>
</dbReference>
<dbReference type="PANTHER" id="PTHR34820:SF4">
    <property type="entry name" value="INNER MEMBRANE PROTEIN YEBZ"/>
    <property type="match status" value="1"/>
</dbReference>
<keyword evidence="3 7" id="KW-0732">Signal</keyword>
<proteinExistence type="predicted"/>
<dbReference type="InterPro" id="IPR032694">
    <property type="entry name" value="CopC/D"/>
</dbReference>
<evidence type="ECO:0000256" key="2">
    <source>
        <dbReference type="ARBA" id="ARBA00022723"/>
    </source>
</evidence>
<dbReference type="InterPro" id="IPR014755">
    <property type="entry name" value="Cu-Rt/internalin_Ig-like"/>
</dbReference>
<comment type="subcellular location">
    <subcellularLocation>
        <location evidence="1">Cell envelope</location>
    </subcellularLocation>
</comment>
<feature type="region of interest" description="Disordered" evidence="5">
    <location>
        <begin position="119"/>
        <end position="162"/>
    </location>
</feature>
<keyword evidence="2" id="KW-0479">Metal-binding</keyword>
<evidence type="ECO:0000256" key="7">
    <source>
        <dbReference type="SAM" id="SignalP"/>
    </source>
</evidence>
<keyword evidence="6" id="KW-0472">Membrane</keyword>
<evidence type="ECO:0000259" key="8">
    <source>
        <dbReference type="Pfam" id="PF04234"/>
    </source>
</evidence>
<protein>
    <submittedName>
        <fullName evidence="9">Copper resistance protein CopC</fullName>
    </submittedName>
</protein>
<feature type="domain" description="CopC" evidence="8">
    <location>
        <begin position="22"/>
        <end position="113"/>
    </location>
</feature>
<keyword evidence="6" id="KW-1133">Transmembrane helix</keyword>
<sequence>MKKIMMLLMVFLMLTPFAAHAHTALTDSNPASGETLAEQPGQIELTFNTDIEEGSSMALQGPNGAVEVAELSLNANMMFGSVPTDLENGSYTISWKIIGADGHPIEGEVPFSVEIAAPAAEEPEEEPAEESAATEPTAEPAATEPTAEPAATEKQDGIEGAAAASEEENGFLTIGLVLLLVILAGAAILLLVKRKR</sequence>
<dbReference type="Pfam" id="PF04234">
    <property type="entry name" value="CopC"/>
    <property type="match status" value="1"/>
</dbReference>
<evidence type="ECO:0000313" key="9">
    <source>
        <dbReference type="EMBL" id="MFD1863653.1"/>
    </source>
</evidence>
<evidence type="ECO:0000256" key="4">
    <source>
        <dbReference type="ARBA" id="ARBA00023008"/>
    </source>
</evidence>
<feature type="compositionally biased region" description="Low complexity" evidence="5">
    <location>
        <begin position="130"/>
        <end position="150"/>
    </location>
</feature>
<dbReference type="PANTHER" id="PTHR34820">
    <property type="entry name" value="INNER MEMBRANE PROTEIN YEBZ"/>
    <property type="match status" value="1"/>
</dbReference>
<keyword evidence="10" id="KW-1185">Reference proteome</keyword>
<gene>
    <name evidence="9" type="ORF">ACFSDB_12050</name>
</gene>
<organism evidence="9 10">
    <name type="scientific">Planococcus chinensis</name>
    <dbReference type="NCBI Taxonomy" id="272917"/>
    <lineage>
        <taxon>Bacteria</taxon>
        <taxon>Bacillati</taxon>
        <taxon>Bacillota</taxon>
        <taxon>Bacilli</taxon>
        <taxon>Bacillales</taxon>
        <taxon>Caryophanaceae</taxon>
        <taxon>Planococcus</taxon>
    </lineage>
</organism>
<comment type="caution">
    <text evidence="9">The sequence shown here is derived from an EMBL/GenBank/DDBJ whole genome shotgun (WGS) entry which is preliminary data.</text>
</comment>
<accession>A0ABW4QJC5</accession>
<evidence type="ECO:0000256" key="6">
    <source>
        <dbReference type="SAM" id="Phobius"/>
    </source>
</evidence>
<dbReference type="EMBL" id="JBHUFW010000009">
    <property type="protein sequence ID" value="MFD1863653.1"/>
    <property type="molecule type" value="Genomic_DNA"/>
</dbReference>
<dbReference type="SUPFAM" id="SSF81296">
    <property type="entry name" value="E set domains"/>
    <property type="match status" value="1"/>
</dbReference>
<keyword evidence="6" id="KW-0812">Transmembrane</keyword>
<evidence type="ECO:0000256" key="3">
    <source>
        <dbReference type="ARBA" id="ARBA00022729"/>
    </source>
</evidence>
<reference evidence="10" key="1">
    <citation type="journal article" date="2019" name="Int. J. Syst. Evol. Microbiol.">
        <title>The Global Catalogue of Microorganisms (GCM) 10K type strain sequencing project: providing services to taxonomists for standard genome sequencing and annotation.</title>
        <authorList>
            <consortium name="The Broad Institute Genomics Platform"/>
            <consortium name="The Broad Institute Genome Sequencing Center for Infectious Disease"/>
            <person name="Wu L."/>
            <person name="Ma J."/>
        </authorList>
    </citation>
    <scope>NUCLEOTIDE SEQUENCE [LARGE SCALE GENOMIC DNA]</scope>
    <source>
        <strain evidence="10">CGMCC 1.15475</strain>
    </source>
</reference>
<dbReference type="InterPro" id="IPR007348">
    <property type="entry name" value="CopC_dom"/>
</dbReference>
<keyword evidence="4" id="KW-0186">Copper</keyword>
<evidence type="ECO:0000256" key="1">
    <source>
        <dbReference type="ARBA" id="ARBA00004196"/>
    </source>
</evidence>
<evidence type="ECO:0000256" key="5">
    <source>
        <dbReference type="SAM" id="MobiDB-lite"/>
    </source>
</evidence>
<feature type="chain" id="PRO_5046597568" evidence="7">
    <location>
        <begin position="22"/>
        <end position="196"/>
    </location>
</feature>